<evidence type="ECO:0000313" key="9">
    <source>
        <dbReference type="EMBL" id="KAF2639797.1"/>
    </source>
</evidence>
<evidence type="ECO:0000256" key="5">
    <source>
        <dbReference type="ARBA" id="ARBA00022840"/>
    </source>
</evidence>
<proteinExistence type="inferred from homology"/>
<dbReference type="Gene3D" id="3.40.50.620">
    <property type="entry name" value="HUPs"/>
    <property type="match status" value="1"/>
</dbReference>
<dbReference type="GO" id="GO:0032267">
    <property type="term" value="F:tRNA(Ile)-lysidine synthase activity"/>
    <property type="evidence" value="ECO:0007669"/>
    <property type="project" value="UniProtKB-EC"/>
</dbReference>
<dbReference type="CDD" id="cd01992">
    <property type="entry name" value="TilS_N"/>
    <property type="match status" value="1"/>
</dbReference>
<keyword evidence="5" id="KW-0067">ATP-binding</keyword>
<evidence type="ECO:0000313" key="10">
    <source>
        <dbReference type="Proteomes" id="UP000799753"/>
    </source>
</evidence>
<name>A0A6A6RXB8_9PLEO</name>
<evidence type="ECO:0000259" key="8">
    <source>
        <dbReference type="Pfam" id="PF01171"/>
    </source>
</evidence>
<evidence type="ECO:0000256" key="6">
    <source>
        <dbReference type="ARBA" id="ARBA00048539"/>
    </source>
</evidence>
<protein>
    <recommendedName>
        <fullName evidence="1">tRNA(Ile)-lysidine synthetase</fullName>
        <ecNumber evidence="1">6.3.4.19</ecNumber>
    </recommendedName>
</protein>
<dbReference type="Proteomes" id="UP000799753">
    <property type="component" value="Unassembled WGS sequence"/>
</dbReference>
<dbReference type="SUPFAM" id="SSF52402">
    <property type="entry name" value="Adenine nucleotide alpha hydrolases-like"/>
    <property type="match status" value="1"/>
</dbReference>
<dbReference type="EMBL" id="MU006786">
    <property type="protein sequence ID" value="KAF2639797.1"/>
    <property type="molecule type" value="Genomic_DNA"/>
</dbReference>
<dbReference type="EC" id="6.3.4.19" evidence="1"/>
<reference evidence="9" key="1">
    <citation type="journal article" date="2020" name="Stud. Mycol.">
        <title>101 Dothideomycetes genomes: a test case for predicting lifestyles and emergence of pathogens.</title>
        <authorList>
            <person name="Haridas S."/>
            <person name="Albert R."/>
            <person name="Binder M."/>
            <person name="Bloem J."/>
            <person name="Labutti K."/>
            <person name="Salamov A."/>
            <person name="Andreopoulos B."/>
            <person name="Baker S."/>
            <person name="Barry K."/>
            <person name="Bills G."/>
            <person name="Bluhm B."/>
            <person name="Cannon C."/>
            <person name="Castanera R."/>
            <person name="Culley D."/>
            <person name="Daum C."/>
            <person name="Ezra D."/>
            <person name="Gonzalez J."/>
            <person name="Henrissat B."/>
            <person name="Kuo A."/>
            <person name="Liang C."/>
            <person name="Lipzen A."/>
            <person name="Lutzoni F."/>
            <person name="Magnuson J."/>
            <person name="Mondo S."/>
            <person name="Nolan M."/>
            <person name="Ohm R."/>
            <person name="Pangilinan J."/>
            <person name="Park H.-J."/>
            <person name="Ramirez L."/>
            <person name="Alfaro M."/>
            <person name="Sun H."/>
            <person name="Tritt A."/>
            <person name="Yoshinaga Y."/>
            <person name="Zwiers L.-H."/>
            <person name="Turgeon B."/>
            <person name="Goodwin S."/>
            <person name="Spatafora J."/>
            <person name="Crous P."/>
            <person name="Grigoriev I."/>
        </authorList>
    </citation>
    <scope>NUCLEOTIDE SEQUENCE</scope>
    <source>
        <strain evidence="9">CBS 473.64</strain>
    </source>
</reference>
<evidence type="ECO:0000256" key="7">
    <source>
        <dbReference type="SAM" id="MobiDB-lite"/>
    </source>
</evidence>
<dbReference type="PANTHER" id="PTHR43033:SF1">
    <property type="entry name" value="TRNA(ILE)-LYSIDINE SYNTHASE-RELATED"/>
    <property type="match status" value="1"/>
</dbReference>
<keyword evidence="2" id="KW-0436">Ligase</keyword>
<comment type="catalytic activity">
    <reaction evidence="6">
        <text>cytidine(34) in tRNA(Ile2) + L-lysine + ATP = lysidine(34) in tRNA(Ile2) + AMP + diphosphate + H(+)</text>
        <dbReference type="Rhea" id="RHEA:43744"/>
        <dbReference type="Rhea" id="RHEA-COMP:10625"/>
        <dbReference type="Rhea" id="RHEA-COMP:10670"/>
        <dbReference type="ChEBI" id="CHEBI:15378"/>
        <dbReference type="ChEBI" id="CHEBI:30616"/>
        <dbReference type="ChEBI" id="CHEBI:32551"/>
        <dbReference type="ChEBI" id="CHEBI:33019"/>
        <dbReference type="ChEBI" id="CHEBI:82748"/>
        <dbReference type="ChEBI" id="CHEBI:83665"/>
        <dbReference type="ChEBI" id="CHEBI:456215"/>
        <dbReference type="EC" id="6.3.4.19"/>
    </reaction>
</comment>
<dbReference type="GO" id="GO:0005524">
    <property type="term" value="F:ATP binding"/>
    <property type="evidence" value="ECO:0007669"/>
    <property type="project" value="UniProtKB-KW"/>
</dbReference>
<dbReference type="AlphaFoldDB" id="A0A6A6RXB8"/>
<sequence>MWRSNVLGGGSCSFPVPIHRGLRIAKRWYSEEGQESAGEKVKALPISHLEFKNALMDVSHKNVNKTAKRIGLAVSGGVDSMALATLYMRGVGTTNGVLPYFHECHGFIIDHKARPESTEEAEWVAQQLRLKLGMEATVIALAWPADADPNRFESDARSLRYQALGKACREKGIKSLMVAHHADDQAETIMMRLMNNRLRTGLQGMQKAVALPGCYGMHGLHNSGDLDKYVQIGSHEGYKRNYQSRTSRDEPEHDMPFDIERGGIQILRPLLSFEKSRLVATCEEHGTSWAEDKTNQDRTLTPRNAIRHIIQHHKLPEAISTPSLIQLSGRMQKRVQERNAFAEHLFNQTKFKLDIQTGSLTVRIPPANSLLDAPLPTQMKSDGARKKLIRAKEHAQILLTRLAELISPQEKADISTMSNAVPQVFPELYVDGEDTIAKDVIEKQTFCAAKVWWRKWEGPPLFSEEEKGVDWLLSRETPQSSDNPCIVFPSAQTSTTASTPNPVSTVQDTKELQWRLFDGRFWFRVKNNTYYDIVLRHLSRMEYDKLTSTNKTSTKNPYSERAPGYRYIRIAWGLVQPATLRRCLPALFLRKPLPSTSTPDDSVPKYEEQLLALPTLDVRLVRSPEIAPSGMLPCAWDVRYKGIDKGDEKEFHDFVKPAIGQKRIKEEEMRQYTKTPYIEHRLRFAKSHHSTKGQVVSETVADPGKQAPEQKGHSNSIKKKEVRHTMTSEEDREGLSFLDDEQYPAESMPSQDLFTKVKVKVAGRTLSKDSPWGRLSERK</sequence>
<gene>
    <name evidence="9" type="ORF">P280DRAFT_470411</name>
</gene>
<keyword evidence="3" id="KW-0819">tRNA processing</keyword>
<keyword evidence="10" id="KW-1185">Reference proteome</keyword>
<feature type="domain" description="tRNA(Ile)-lysidine/2-thiocytidine synthase N-terminal" evidence="8">
    <location>
        <begin position="70"/>
        <end position="308"/>
    </location>
</feature>
<dbReference type="GO" id="GO:0008033">
    <property type="term" value="P:tRNA processing"/>
    <property type="evidence" value="ECO:0007669"/>
    <property type="project" value="UniProtKB-KW"/>
</dbReference>
<organism evidence="9 10">
    <name type="scientific">Massarina eburnea CBS 473.64</name>
    <dbReference type="NCBI Taxonomy" id="1395130"/>
    <lineage>
        <taxon>Eukaryota</taxon>
        <taxon>Fungi</taxon>
        <taxon>Dikarya</taxon>
        <taxon>Ascomycota</taxon>
        <taxon>Pezizomycotina</taxon>
        <taxon>Dothideomycetes</taxon>
        <taxon>Pleosporomycetidae</taxon>
        <taxon>Pleosporales</taxon>
        <taxon>Massarineae</taxon>
        <taxon>Massarinaceae</taxon>
        <taxon>Massarina</taxon>
    </lineage>
</organism>
<evidence type="ECO:0000256" key="3">
    <source>
        <dbReference type="ARBA" id="ARBA00022694"/>
    </source>
</evidence>
<dbReference type="InterPro" id="IPR011063">
    <property type="entry name" value="TilS/TtcA_N"/>
</dbReference>
<keyword evidence="4" id="KW-0547">Nucleotide-binding</keyword>
<dbReference type="OrthoDB" id="434144at2759"/>
<evidence type="ECO:0000256" key="2">
    <source>
        <dbReference type="ARBA" id="ARBA00022598"/>
    </source>
</evidence>
<accession>A0A6A6RXB8</accession>
<feature type="region of interest" description="Disordered" evidence="7">
    <location>
        <begin position="688"/>
        <end position="749"/>
    </location>
</feature>
<dbReference type="Pfam" id="PF01171">
    <property type="entry name" value="ATP_bind_3"/>
    <property type="match status" value="1"/>
</dbReference>
<evidence type="ECO:0000256" key="1">
    <source>
        <dbReference type="ARBA" id="ARBA00013267"/>
    </source>
</evidence>
<dbReference type="InterPro" id="IPR014729">
    <property type="entry name" value="Rossmann-like_a/b/a_fold"/>
</dbReference>
<dbReference type="InterPro" id="IPR012795">
    <property type="entry name" value="tRNA_Ile_lys_synt_N"/>
</dbReference>
<dbReference type="NCBIfam" id="TIGR02432">
    <property type="entry name" value="lysidine_TilS_N"/>
    <property type="match status" value="1"/>
</dbReference>
<feature type="compositionally biased region" description="Acidic residues" evidence="7">
    <location>
        <begin position="730"/>
        <end position="743"/>
    </location>
</feature>
<evidence type="ECO:0000256" key="4">
    <source>
        <dbReference type="ARBA" id="ARBA00022741"/>
    </source>
</evidence>
<dbReference type="InterPro" id="IPR012094">
    <property type="entry name" value="tRNA_Ile_lys_synt"/>
</dbReference>
<dbReference type="PANTHER" id="PTHR43033">
    <property type="entry name" value="TRNA(ILE)-LYSIDINE SYNTHASE-RELATED"/>
    <property type="match status" value="1"/>
</dbReference>
<dbReference type="HAMAP" id="MF_01161">
    <property type="entry name" value="tRNA_Ile_lys_synt"/>
    <property type="match status" value="1"/>
</dbReference>